<dbReference type="AlphaFoldDB" id="A0AAV7SYH7"/>
<feature type="region of interest" description="Disordered" evidence="1">
    <location>
        <begin position="1"/>
        <end position="95"/>
    </location>
</feature>
<dbReference type="Proteomes" id="UP001066276">
    <property type="component" value="Chromosome 4_1"/>
</dbReference>
<keyword evidence="3" id="KW-1185">Reference proteome</keyword>
<evidence type="ECO:0000313" key="2">
    <source>
        <dbReference type="EMBL" id="KAJ1169182.1"/>
    </source>
</evidence>
<accession>A0AAV7SYH7</accession>
<evidence type="ECO:0000313" key="3">
    <source>
        <dbReference type="Proteomes" id="UP001066276"/>
    </source>
</evidence>
<gene>
    <name evidence="2" type="ORF">NDU88_001088</name>
</gene>
<proteinExistence type="predicted"/>
<protein>
    <submittedName>
        <fullName evidence="2">Uncharacterized protein</fullName>
    </submittedName>
</protein>
<sequence>MASPLSRVPTSIPHTKREQGAPPVAPGHPARSALTPTLPVRPGPGPRRTALGRSLRRAGMSPPNIALAIPPLPHTPRKRGVSPSPLGRSGGAGWFPSLQTGSRLPSFEFGTQPIQGPEAAVILIPRSCRGRTLFSPQLLFFAPQHFRLICRAVFCSLKRVLPLALGAWKC</sequence>
<evidence type="ECO:0000256" key="1">
    <source>
        <dbReference type="SAM" id="MobiDB-lite"/>
    </source>
</evidence>
<reference evidence="2" key="1">
    <citation type="journal article" date="2022" name="bioRxiv">
        <title>Sequencing and chromosome-scale assembly of the giantPleurodeles waltlgenome.</title>
        <authorList>
            <person name="Brown T."/>
            <person name="Elewa A."/>
            <person name="Iarovenko S."/>
            <person name="Subramanian E."/>
            <person name="Araus A.J."/>
            <person name="Petzold A."/>
            <person name="Susuki M."/>
            <person name="Suzuki K.-i.T."/>
            <person name="Hayashi T."/>
            <person name="Toyoda A."/>
            <person name="Oliveira C."/>
            <person name="Osipova E."/>
            <person name="Leigh N.D."/>
            <person name="Simon A."/>
            <person name="Yun M.H."/>
        </authorList>
    </citation>
    <scope>NUCLEOTIDE SEQUENCE</scope>
    <source>
        <strain evidence="2">20211129_DDA</strain>
        <tissue evidence="2">Liver</tissue>
    </source>
</reference>
<organism evidence="2 3">
    <name type="scientific">Pleurodeles waltl</name>
    <name type="common">Iberian ribbed newt</name>
    <dbReference type="NCBI Taxonomy" id="8319"/>
    <lineage>
        <taxon>Eukaryota</taxon>
        <taxon>Metazoa</taxon>
        <taxon>Chordata</taxon>
        <taxon>Craniata</taxon>
        <taxon>Vertebrata</taxon>
        <taxon>Euteleostomi</taxon>
        <taxon>Amphibia</taxon>
        <taxon>Batrachia</taxon>
        <taxon>Caudata</taxon>
        <taxon>Salamandroidea</taxon>
        <taxon>Salamandridae</taxon>
        <taxon>Pleurodelinae</taxon>
        <taxon>Pleurodeles</taxon>
    </lineage>
</organism>
<dbReference type="EMBL" id="JANPWB010000007">
    <property type="protein sequence ID" value="KAJ1169182.1"/>
    <property type="molecule type" value="Genomic_DNA"/>
</dbReference>
<comment type="caution">
    <text evidence="2">The sequence shown here is derived from an EMBL/GenBank/DDBJ whole genome shotgun (WGS) entry which is preliminary data.</text>
</comment>
<name>A0AAV7SYH7_PLEWA</name>